<dbReference type="EMBL" id="BPLR01008697">
    <property type="protein sequence ID" value="GIY26543.1"/>
    <property type="molecule type" value="Genomic_DNA"/>
</dbReference>
<protein>
    <submittedName>
        <fullName evidence="4">Peripheral-type benzodiazepine receptor-associated protein 1</fullName>
    </submittedName>
</protein>
<evidence type="ECO:0000256" key="1">
    <source>
        <dbReference type="ARBA" id="ARBA00022737"/>
    </source>
</evidence>
<dbReference type="Pfam" id="PF25523">
    <property type="entry name" value="Ig_RIMBP2"/>
    <property type="match status" value="1"/>
</dbReference>
<sequence>MYYKSSRTPLDVQVEPGPQDGTLLVTWLPVTINNRGTSNGAPVTGYAVYTGDRKVSEVDSPTGDHALLDMMNLAPLKKRTVTVKTKSGDNLSIDSMPCLIPVELLKGVAATLANVLTVVAFHEAAAAESEGAGGAEEHHRPQRRKSTGSSDSESDTELAELLKHVARRTAEFDPAAAADAAAALRGATGDPHSTHKEVSVVVGCFLLRCFIFLTTHPALVPTLACRSLSSEHMH</sequence>
<dbReference type="InterPro" id="IPR036116">
    <property type="entry name" value="FN3_sf"/>
</dbReference>
<dbReference type="AlphaFoldDB" id="A0AAV4RW29"/>
<comment type="caution">
    <text evidence="4">The sequence shown here is derived from an EMBL/GenBank/DDBJ whole genome shotgun (WGS) entry which is preliminary data.</text>
</comment>
<dbReference type="FunFam" id="2.60.40.10:FF:000072">
    <property type="entry name" value="RIMS-binding protein 2 isoform X1"/>
    <property type="match status" value="1"/>
</dbReference>
<keyword evidence="1" id="KW-0677">Repeat</keyword>
<organism evidence="4 5">
    <name type="scientific">Caerostris extrusa</name>
    <name type="common">Bark spider</name>
    <name type="synonym">Caerostris bankana</name>
    <dbReference type="NCBI Taxonomy" id="172846"/>
    <lineage>
        <taxon>Eukaryota</taxon>
        <taxon>Metazoa</taxon>
        <taxon>Ecdysozoa</taxon>
        <taxon>Arthropoda</taxon>
        <taxon>Chelicerata</taxon>
        <taxon>Arachnida</taxon>
        <taxon>Araneae</taxon>
        <taxon>Araneomorphae</taxon>
        <taxon>Entelegynae</taxon>
        <taxon>Araneoidea</taxon>
        <taxon>Araneidae</taxon>
        <taxon>Caerostris</taxon>
    </lineage>
</organism>
<dbReference type="InterPro" id="IPR013783">
    <property type="entry name" value="Ig-like_fold"/>
</dbReference>
<dbReference type="SUPFAM" id="SSF49265">
    <property type="entry name" value="Fibronectin type III"/>
    <property type="match status" value="1"/>
</dbReference>
<proteinExistence type="predicted"/>
<feature type="region of interest" description="Disordered" evidence="2">
    <location>
        <begin position="128"/>
        <end position="157"/>
    </location>
</feature>
<keyword evidence="4" id="KW-0675">Receptor</keyword>
<evidence type="ECO:0000313" key="4">
    <source>
        <dbReference type="EMBL" id="GIY26543.1"/>
    </source>
</evidence>
<accession>A0AAV4RW29</accession>
<dbReference type="PANTHER" id="PTHR14234:SF19">
    <property type="entry name" value="RIM-BINDING PROTEIN, ISOFORM F"/>
    <property type="match status" value="1"/>
</dbReference>
<keyword evidence="5" id="KW-1185">Reference proteome</keyword>
<dbReference type="InterPro" id="IPR003961">
    <property type="entry name" value="FN3_dom"/>
</dbReference>
<evidence type="ECO:0000256" key="2">
    <source>
        <dbReference type="SAM" id="MobiDB-lite"/>
    </source>
</evidence>
<dbReference type="Gene3D" id="2.60.40.10">
    <property type="entry name" value="Immunoglobulins"/>
    <property type="match status" value="1"/>
</dbReference>
<dbReference type="InterPro" id="IPR040325">
    <property type="entry name" value="RIMBP1/2/3"/>
</dbReference>
<evidence type="ECO:0000313" key="5">
    <source>
        <dbReference type="Proteomes" id="UP001054945"/>
    </source>
</evidence>
<feature type="domain" description="Fibronectin type-III" evidence="3">
    <location>
        <begin position="8"/>
        <end position="107"/>
    </location>
</feature>
<name>A0AAV4RW29_CAEEX</name>
<dbReference type="Proteomes" id="UP001054945">
    <property type="component" value="Unassembled WGS sequence"/>
</dbReference>
<reference evidence="4 5" key="1">
    <citation type="submission" date="2021-06" db="EMBL/GenBank/DDBJ databases">
        <title>Caerostris extrusa draft genome.</title>
        <authorList>
            <person name="Kono N."/>
            <person name="Arakawa K."/>
        </authorList>
    </citation>
    <scope>NUCLEOTIDE SEQUENCE [LARGE SCALE GENOMIC DNA]</scope>
</reference>
<evidence type="ECO:0000259" key="3">
    <source>
        <dbReference type="PROSITE" id="PS50853"/>
    </source>
</evidence>
<dbReference type="PANTHER" id="PTHR14234">
    <property type="entry name" value="RIM BINDING PROTEIN-RELATED"/>
    <property type="match status" value="1"/>
</dbReference>
<dbReference type="PROSITE" id="PS50853">
    <property type="entry name" value="FN3"/>
    <property type="match status" value="1"/>
</dbReference>
<gene>
    <name evidence="4" type="primary">TSPOAP1</name>
    <name evidence="4" type="ORF">CEXT_705991</name>
</gene>
<dbReference type="GO" id="GO:0045202">
    <property type="term" value="C:synapse"/>
    <property type="evidence" value="ECO:0007669"/>
    <property type="project" value="GOC"/>
</dbReference>
<dbReference type="InterPro" id="IPR057884">
    <property type="entry name" value="FN3_RIM-BP1/2/3"/>
</dbReference>
<dbReference type="GO" id="GO:0007274">
    <property type="term" value="P:neuromuscular synaptic transmission"/>
    <property type="evidence" value="ECO:0007669"/>
    <property type="project" value="TreeGrafter"/>
</dbReference>